<accession>A0AAN9BRZ0</accession>
<keyword evidence="1" id="KW-0175">Coiled coil</keyword>
<proteinExistence type="predicted"/>
<dbReference type="PANTHER" id="PTHR34645:SF1">
    <property type="entry name" value="GENE 136-RELATED"/>
    <property type="match status" value="1"/>
</dbReference>
<comment type="caution">
    <text evidence="2">The sequence shown here is derived from an EMBL/GenBank/DDBJ whole genome shotgun (WGS) entry which is preliminary data.</text>
</comment>
<dbReference type="PANTHER" id="PTHR34645">
    <property type="entry name" value="SIMILAR TO HYPOTHETICAL PROTEIN"/>
    <property type="match status" value="1"/>
</dbReference>
<dbReference type="AlphaFoldDB" id="A0AAN9BRZ0"/>
<name>A0AAN9BRZ0_9CAEN</name>
<protein>
    <submittedName>
        <fullName evidence="2">Uncharacterized protein</fullName>
    </submittedName>
</protein>
<feature type="coiled-coil region" evidence="1">
    <location>
        <begin position="257"/>
        <end position="284"/>
    </location>
</feature>
<dbReference type="Proteomes" id="UP001374579">
    <property type="component" value="Unassembled WGS sequence"/>
</dbReference>
<evidence type="ECO:0000313" key="3">
    <source>
        <dbReference type="Proteomes" id="UP001374579"/>
    </source>
</evidence>
<sequence length="320" mass="37172">MEFTRSATFSSIKFPQLAPRYQGMPRRYEETKPVVIQDFTHRKIVGIGHEIQSRLLDRLDVEKADAIEQAKLETWEEAEKKKQSAVRRVRDEAAVQIKKALEEQSVEHEQRIKEEVVHVEMAMQKQSIEQVQVERAKGEKAQAAAIKEVEQRCAKELEKAVAEAHKKEQHIAAENIKNLTQNHNSLLEDMQKAHVVELASELALLTAEKDKQREDAVNAAHEFEQKVTQDITQKLRQKFEKQSAQESVKINAKNFEISRIGRRMEEIEKEKERLAEYLQTTRKSFQDFIDRVQKMKNGEADFMLPPAYINEIERGLMEAE</sequence>
<evidence type="ECO:0000313" key="2">
    <source>
        <dbReference type="EMBL" id="KAK7110139.1"/>
    </source>
</evidence>
<organism evidence="2 3">
    <name type="scientific">Littorina saxatilis</name>
    <dbReference type="NCBI Taxonomy" id="31220"/>
    <lineage>
        <taxon>Eukaryota</taxon>
        <taxon>Metazoa</taxon>
        <taxon>Spiralia</taxon>
        <taxon>Lophotrochozoa</taxon>
        <taxon>Mollusca</taxon>
        <taxon>Gastropoda</taxon>
        <taxon>Caenogastropoda</taxon>
        <taxon>Littorinimorpha</taxon>
        <taxon>Littorinoidea</taxon>
        <taxon>Littorinidae</taxon>
        <taxon>Littorina</taxon>
    </lineage>
</organism>
<reference evidence="2 3" key="1">
    <citation type="submission" date="2024-02" db="EMBL/GenBank/DDBJ databases">
        <title>Chromosome-scale genome assembly of the rough periwinkle Littorina saxatilis.</title>
        <authorList>
            <person name="De Jode A."/>
            <person name="Faria R."/>
            <person name="Formenti G."/>
            <person name="Sims Y."/>
            <person name="Smith T.P."/>
            <person name="Tracey A."/>
            <person name="Wood J.M.D."/>
            <person name="Zagrodzka Z.B."/>
            <person name="Johannesson K."/>
            <person name="Butlin R.K."/>
            <person name="Leder E.H."/>
        </authorList>
    </citation>
    <scope>NUCLEOTIDE SEQUENCE [LARGE SCALE GENOMIC DNA]</scope>
    <source>
        <strain evidence="2">Snail1</strain>
        <tissue evidence="2">Muscle</tissue>
    </source>
</reference>
<gene>
    <name evidence="2" type="ORF">V1264_014064</name>
</gene>
<dbReference type="InterPro" id="IPR038927">
    <property type="entry name" value="C6orf163"/>
</dbReference>
<keyword evidence="3" id="KW-1185">Reference proteome</keyword>
<dbReference type="EMBL" id="JBAMIC010000003">
    <property type="protein sequence ID" value="KAK7110139.1"/>
    <property type="molecule type" value="Genomic_DNA"/>
</dbReference>
<evidence type="ECO:0000256" key="1">
    <source>
        <dbReference type="SAM" id="Coils"/>
    </source>
</evidence>
<feature type="coiled-coil region" evidence="1">
    <location>
        <begin position="154"/>
        <end position="215"/>
    </location>
</feature>